<comment type="caution">
    <text evidence="2">The sequence shown here is derived from an EMBL/GenBank/DDBJ whole genome shotgun (WGS) entry which is preliminary data.</text>
</comment>
<evidence type="ECO:0000313" key="3">
    <source>
        <dbReference type="Proteomes" id="UP000308730"/>
    </source>
</evidence>
<dbReference type="EMBL" id="SGPM01000675">
    <property type="protein sequence ID" value="THH17155.1"/>
    <property type="molecule type" value="Genomic_DNA"/>
</dbReference>
<gene>
    <name evidence="2" type="ORF">EUX98_g9182</name>
</gene>
<protein>
    <submittedName>
        <fullName evidence="2">Uncharacterized protein</fullName>
    </submittedName>
</protein>
<dbReference type="AlphaFoldDB" id="A0A4S4LXK8"/>
<dbReference type="Proteomes" id="UP000308730">
    <property type="component" value="Unassembled WGS sequence"/>
</dbReference>
<reference evidence="2 3" key="1">
    <citation type="submission" date="2019-02" db="EMBL/GenBank/DDBJ databases">
        <title>Genome sequencing of the rare red list fungi Antrodiella citrinella (Flaviporus citrinellus).</title>
        <authorList>
            <person name="Buettner E."/>
            <person name="Kellner H."/>
        </authorList>
    </citation>
    <scope>NUCLEOTIDE SEQUENCE [LARGE SCALE GENOMIC DNA]</scope>
    <source>
        <strain evidence="2 3">DSM 108506</strain>
    </source>
</reference>
<evidence type="ECO:0000313" key="2">
    <source>
        <dbReference type="EMBL" id="THH17155.1"/>
    </source>
</evidence>
<name>A0A4S4LXK8_9APHY</name>
<proteinExistence type="predicted"/>
<accession>A0A4S4LXK8</accession>
<feature type="region of interest" description="Disordered" evidence="1">
    <location>
        <begin position="30"/>
        <end position="60"/>
    </location>
</feature>
<sequence>MNYNEGVGLNTSVDGFSIPQPTIELPLDELLNANSPGGPAQRVQQHGCVNRPDLQRSGRR</sequence>
<dbReference type="OrthoDB" id="515401at2759"/>
<organism evidence="2 3">
    <name type="scientific">Antrodiella citrinella</name>
    <dbReference type="NCBI Taxonomy" id="2447956"/>
    <lineage>
        <taxon>Eukaryota</taxon>
        <taxon>Fungi</taxon>
        <taxon>Dikarya</taxon>
        <taxon>Basidiomycota</taxon>
        <taxon>Agaricomycotina</taxon>
        <taxon>Agaricomycetes</taxon>
        <taxon>Polyporales</taxon>
        <taxon>Steccherinaceae</taxon>
        <taxon>Antrodiella</taxon>
    </lineage>
</organism>
<keyword evidence="3" id="KW-1185">Reference proteome</keyword>
<evidence type="ECO:0000256" key="1">
    <source>
        <dbReference type="SAM" id="MobiDB-lite"/>
    </source>
</evidence>